<evidence type="ECO:0000313" key="4">
    <source>
        <dbReference type="Proteomes" id="UP000605086"/>
    </source>
</evidence>
<feature type="transmembrane region" description="Helical" evidence="1">
    <location>
        <begin position="74"/>
        <end position="95"/>
    </location>
</feature>
<keyword evidence="1" id="KW-0812">Transmembrane</keyword>
<organism evidence="3 4">
    <name type="scientific">Azospirillum melinis</name>
    <dbReference type="NCBI Taxonomy" id="328839"/>
    <lineage>
        <taxon>Bacteria</taxon>
        <taxon>Pseudomonadati</taxon>
        <taxon>Pseudomonadota</taxon>
        <taxon>Alphaproteobacteria</taxon>
        <taxon>Rhodospirillales</taxon>
        <taxon>Azospirillaceae</taxon>
        <taxon>Azospirillum</taxon>
    </lineage>
</organism>
<feature type="domain" description="Phosphatidic acid phosphatase type 2/haloperoxidase" evidence="2">
    <location>
        <begin position="74"/>
        <end position="190"/>
    </location>
</feature>
<accession>A0ABX2KAU1</accession>
<dbReference type="SUPFAM" id="SSF48317">
    <property type="entry name" value="Acid phosphatase/Vanadium-dependent haloperoxidase"/>
    <property type="match status" value="1"/>
</dbReference>
<evidence type="ECO:0000313" key="3">
    <source>
        <dbReference type="EMBL" id="NUA99817.1"/>
    </source>
</evidence>
<evidence type="ECO:0000256" key="1">
    <source>
        <dbReference type="SAM" id="Phobius"/>
    </source>
</evidence>
<dbReference type="Proteomes" id="UP000605086">
    <property type="component" value="Unassembled WGS sequence"/>
</dbReference>
<gene>
    <name evidence="3" type="ORF">GBZ48_10990</name>
</gene>
<dbReference type="InterPro" id="IPR000326">
    <property type="entry name" value="PAP2/HPO"/>
</dbReference>
<feature type="transmembrane region" description="Helical" evidence="1">
    <location>
        <begin position="179"/>
        <end position="199"/>
    </location>
</feature>
<proteinExistence type="predicted"/>
<dbReference type="InterPro" id="IPR036938">
    <property type="entry name" value="PAP2/HPO_sf"/>
</dbReference>
<feature type="transmembrane region" description="Helical" evidence="1">
    <location>
        <begin position="45"/>
        <end position="62"/>
    </location>
</feature>
<dbReference type="SMART" id="SM00014">
    <property type="entry name" value="acidPPc"/>
    <property type="match status" value="1"/>
</dbReference>
<sequence length="247" mass="27013">MPAVQQRRRRVESLHRLDQTLLLWLNQFAGHSAALDMAVRGIANIYLVKLGLFSAALWWLWFRREDTQGGRRLVVDAIAAVVLAVAASILIQAVMPARPRPLHDAGLPFVPPIGQSREALKNWSSFPSDNAALGFALAATFVRASRPWGLLACLWAALVISLPRVYLGLHYPGDVTGGALLGILGAVAVARLLPMGGVHRLVAWIEERWRPWFYGGAFLAIYEVMVLFEDVRRAAGGASKLLHALAG</sequence>
<feature type="transmembrane region" description="Helical" evidence="1">
    <location>
        <begin position="211"/>
        <end position="228"/>
    </location>
</feature>
<protein>
    <submittedName>
        <fullName evidence="3">Phosphatase PAP2 family protein</fullName>
    </submittedName>
</protein>
<reference evidence="3 4" key="1">
    <citation type="submission" date="2019-10" db="EMBL/GenBank/DDBJ databases">
        <title>Genome sequence of Azospirillum melinis.</title>
        <authorList>
            <person name="Ambrosini A."/>
            <person name="Sant'Anna F.H."/>
            <person name="Cassan F.D."/>
            <person name="Souza E.M."/>
            <person name="Passaglia L.M.P."/>
        </authorList>
    </citation>
    <scope>NUCLEOTIDE SEQUENCE [LARGE SCALE GENOMIC DNA]</scope>
    <source>
        <strain evidence="3 4">TMCY0552</strain>
    </source>
</reference>
<name>A0ABX2KAU1_9PROT</name>
<comment type="caution">
    <text evidence="3">The sequence shown here is derived from an EMBL/GenBank/DDBJ whole genome shotgun (WGS) entry which is preliminary data.</text>
</comment>
<dbReference type="PANTHER" id="PTHR14969">
    <property type="entry name" value="SPHINGOSINE-1-PHOSPHATE PHOSPHOHYDROLASE"/>
    <property type="match status" value="1"/>
</dbReference>
<dbReference type="Pfam" id="PF01569">
    <property type="entry name" value="PAP2"/>
    <property type="match status" value="1"/>
</dbReference>
<keyword evidence="4" id="KW-1185">Reference proteome</keyword>
<dbReference type="PANTHER" id="PTHR14969:SF13">
    <property type="entry name" value="AT30094P"/>
    <property type="match status" value="1"/>
</dbReference>
<dbReference type="EMBL" id="WHOS01000011">
    <property type="protein sequence ID" value="NUA99817.1"/>
    <property type="molecule type" value="Genomic_DNA"/>
</dbReference>
<dbReference type="Gene3D" id="1.20.144.10">
    <property type="entry name" value="Phosphatidic acid phosphatase type 2/haloperoxidase"/>
    <property type="match status" value="1"/>
</dbReference>
<feature type="transmembrane region" description="Helical" evidence="1">
    <location>
        <begin position="148"/>
        <end position="167"/>
    </location>
</feature>
<keyword evidence="1" id="KW-1133">Transmembrane helix</keyword>
<keyword evidence="1" id="KW-0472">Membrane</keyword>
<evidence type="ECO:0000259" key="2">
    <source>
        <dbReference type="SMART" id="SM00014"/>
    </source>
</evidence>